<dbReference type="Pfam" id="PF01740">
    <property type="entry name" value="STAS"/>
    <property type="match status" value="1"/>
</dbReference>
<comment type="caution">
    <text evidence="5">The sequence shown here is derived from an EMBL/GenBank/DDBJ whole genome shotgun (WGS) entry which is preliminary data.</text>
</comment>
<name>A0A917QPR6_9ACTN</name>
<dbReference type="NCBIfam" id="TIGR00377">
    <property type="entry name" value="ant_ant_sig"/>
    <property type="match status" value="1"/>
</dbReference>
<feature type="domain" description="STAS" evidence="4">
    <location>
        <begin position="11"/>
        <end position="121"/>
    </location>
</feature>
<keyword evidence="6" id="KW-1185">Reference proteome</keyword>
<dbReference type="Gene3D" id="3.30.750.24">
    <property type="entry name" value="STAS domain"/>
    <property type="match status" value="1"/>
</dbReference>
<sequence length="162" mass="16962">MQFGADPQMGLVVSSEVRQNAIVVEAQGELDHRTAPLLRDELSRVWSAPGITAVILDFSAVTFCDSVGLSELIAALRRSEATGRALMISGVQGTLLRVLTITGLRKAFDTYETTGEAMLSVRATLSGIDDAATVEGTPSLDPAAAEDTPPPDPAATEPAPQV</sequence>
<reference evidence="5" key="2">
    <citation type="submission" date="2020-09" db="EMBL/GenBank/DDBJ databases">
        <authorList>
            <person name="Sun Q."/>
            <person name="Ohkuma M."/>
        </authorList>
    </citation>
    <scope>NUCLEOTIDE SEQUENCE</scope>
    <source>
        <strain evidence="5">JCM 13064</strain>
    </source>
</reference>
<dbReference type="InterPro" id="IPR036513">
    <property type="entry name" value="STAS_dom_sf"/>
</dbReference>
<organism evidence="5 6">
    <name type="scientific">Sphaerisporangium melleum</name>
    <dbReference type="NCBI Taxonomy" id="321316"/>
    <lineage>
        <taxon>Bacteria</taxon>
        <taxon>Bacillati</taxon>
        <taxon>Actinomycetota</taxon>
        <taxon>Actinomycetes</taxon>
        <taxon>Streptosporangiales</taxon>
        <taxon>Streptosporangiaceae</taxon>
        <taxon>Sphaerisporangium</taxon>
    </lineage>
</organism>
<comment type="similarity">
    <text evidence="1 2">Belongs to the anti-sigma-factor antagonist family.</text>
</comment>
<dbReference type="InterPro" id="IPR002645">
    <property type="entry name" value="STAS_dom"/>
</dbReference>
<dbReference type="EMBL" id="BMNT01000001">
    <property type="protein sequence ID" value="GGK62476.1"/>
    <property type="molecule type" value="Genomic_DNA"/>
</dbReference>
<dbReference type="AlphaFoldDB" id="A0A917QPR6"/>
<evidence type="ECO:0000256" key="1">
    <source>
        <dbReference type="ARBA" id="ARBA00009013"/>
    </source>
</evidence>
<dbReference type="PANTHER" id="PTHR33495">
    <property type="entry name" value="ANTI-SIGMA FACTOR ANTAGONIST TM_1081-RELATED-RELATED"/>
    <property type="match status" value="1"/>
</dbReference>
<reference evidence="5" key="1">
    <citation type="journal article" date="2014" name="Int. J. Syst. Evol. Microbiol.">
        <title>Complete genome sequence of Corynebacterium casei LMG S-19264T (=DSM 44701T), isolated from a smear-ripened cheese.</title>
        <authorList>
            <consortium name="US DOE Joint Genome Institute (JGI-PGF)"/>
            <person name="Walter F."/>
            <person name="Albersmeier A."/>
            <person name="Kalinowski J."/>
            <person name="Ruckert C."/>
        </authorList>
    </citation>
    <scope>NUCLEOTIDE SEQUENCE</scope>
    <source>
        <strain evidence="5">JCM 13064</strain>
    </source>
</reference>
<evidence type="ECO:0000256" key="3">
    <source>
        <dbReference type="SAM" id="MobiDB-lite"/>
    </source>
</evidence>
<dbReference type="GO" id="GO:0043856">
    <property type="term" value="F:anti-sigma factor antagonist activity"/>
    <property type="evidence" value="ECO:0007669"/>
    <property type="project" value="InterPro"/>
</dbReference>
<gene>
    <name evidence="5" type="ORF">GCM10007964_02020</name>
</gene>
<dbReference type="PANTHER" id="PTHR33495:SF2">
    <property type="entry name" value="ANTI-SIGMA FACTOR ANTAGONIST TM_1081-RELATED"/>
    <property type="match status" value="1"/>
</dbReference>
<evidence type="ECO:0000256" key="2">
    <source>
        <dbReference type="RuleBase" id="RU003749"/>
    </source>
</evidence>
<evidence type="ECO:0000313" key="6">
    <source>
        <dbReference type="Proteomes" id="UP000645217"/>
    </source>
</evidence>
<evidence type="ECO:0000259" key="4">
    <source>
        <dbReference type="PROSITE" id="PS50801"/>
    </source>
</evidence>
<evidence type="ECO:0000313" key="5">
    <source>
        <dbReference type="EMBL" id="GGK62476.1"/>
    </source>
</evidence>
<proteinExistence type="inferred from homology"/>
<dbReference type="Proteomes" id="UP000645217">
    <property type="component" value="Unassembled WGS sequence"/>
</dbReference>
<feature type="region of interest" description="Disordered" evidence="3">
    <location>
        <begin position="132"/>
        <end position="162"/>
    </location>
</feature>
<dbReference type="PROSITE" id="PS50801">
    <property type="entry name" value="STAS"/>
    <property type="match status" value="1"/>
</dbReference>
<dbReference type="SUPFAM" id="SSF52091">
    <property type="entry name" value="SpoIIaa-like"/>
    <property type="match status" value="1"/>
</dbReference>
<dbReference type="RefSeq" id="WP_229690744.1">
    <property type="nucleotide sequence ID" value="NZ_BMNT01000001.1"/>
</dbReference>
<dbReference type="InterPro" id="IPR003658">
    <property type="entry name" value="Anti-sigma_ant"/>
</dbReference>
<protein>
    <recommendedName>
        <fullName evidence="2">Anti-sigma factor antagonist</fullName>
    </recommendedName>
</protein>
<accession>A0A917QPR6</accession>
<dbReference type="CDD" id="cd07043">
    <property type="entry name" value="STAS_anti-anti-sigma_factors"/>
    <property type="match status" value="1"/>
</dbReference>